<feature type="compositionally biased region" description="Basic and acidic residues" evidence="1">
    <location>
        <begin position="88"/>
        <end position="105"/>
    </location>
</feature>
<name>A0A8S5UVM8_9VIRU</name>
<feature type="region of interest" description="Disordered" evidence="1">
    <location>
        <begin position="79"/>
        <end position="116"/>
    </location>
</feature>
<organism evidence="2">
    <name type="scientific">Microviridae sp. ctuZ46</name>
    <dbReference type="NCBI Taxonomy" id="2825010"/>
    <lineage>
        <taxon>Viruses</taxon>
        <taxon>Monodnaviria</taxon>
        <taxon>Sangervirae</taxon>
        <taxon>Phixviricota</taxon>
        <taxon>Malgrandaviricetes</taxon>
        <taxon>Petitvirales</taxon>
        <taxon>Microviridae</taxon>
    </lineage>
</organism>
<sequence>MKRKILKKSNYYGQMYSVIGYEGESIENKCSRIAETGEPITDGAPLIYTEKKDGVLPQYDIRTDKWELAQGAMQKVNKARIAKGQSIDNEKPDKETAKAAEDKKPPSTPDNSQANI</sequence>
<evidence type="ECO:0000256" key="1">
    <source>
        <dbReference type="SAM" id="MobiDB-lite"/>
    </source>
</evidence>
<reference evidence="2" key="1">
    <citation type="journal article" date="2021" name="Proc. Natl. Acad. Sci. U.S.A.">
        <title>A Catalog of Tens of Thousands of Viruses from Human Metagenomes Reveals Hidden Associations with Chronic Diseases.</title>
        <authorList>
            <person name="Tisza M.J."/>
            <person name="Buck C.B."/>
        </authorList>
    </citation>
    <scope>NUCLEOTIDE SEQUENCE</scope>
    <source>
        <strain evidence="2">CtuZ46</strain>
    </source>
</reference>
<dbReference type="EMBL" id="BK016150">
    <property type="protein sequence ID" value="DAF98545.1"/>
    <property type="molecule type" value="Genomic_DNA"/>
</dbReference>
<proteinExistence type="predicted"/>
<evidence type="ECO:0000313" key="2">
    <source>
        <dbReference type="EMBL" id="DAF98545.1"/>
    </source>
</evidence>
<protein>
    <submittedName>
        <fullName evidence="2">Uncharacterized protein</fullName>
    </submittedName>
</protein>
<accession>A0A8S5UVM8</accession>